<dbReference type="SMART" id="SM00181">
    <property type="entry name" value="EGF"/>
    <property type="match status" value="13"/>
</dbReference>
<feature type="disulfide bond" evidence="5">
    <location>
        <begin position="716"/>
        <end position="725"/>
    </location>
</feature>
<dbReference type="PROSITE" id="PS50026">
    <property type="entry name" value="EGF_3"/>
    <property type="match status" value="2"/>
</dbReference>
<gene>
    <name evidence="13" type="primary">drpr-L</name>
    <name evidence="13" type="ORF">Hamer_G018289</name>
</gene>
<evidence type="ECO:0000256" key="6">
    <source>
        <dbReference type="PROSITE-ProRule" id="PRU00325"/>
    </source>
</evidence>
<evidence type="ECO:0000259" key="10">
    <source>
        <dbReference type="PROSITE" id="PS50026"/>
    </source>
</evidence>
<keyword evidence="6" id="KW-0862">Zinc</keyword>
<dbReference type="CDD" id="cd00055">
    <property type="entry name" value="EGF_Lam"/>
    <property type="match status" value="2"/>
</dbReference>
<dbReference type="AlphaFoldDB" id="A0A8J5JX05"/>
<feature type="domain" description="EGF-like" evidence="10">
    <location>
        <begin position="429"/>
        <end position="464"/>
    </location>
</feature>
<comment type="caution">
    <text evidence="13">The sequence shown here is derived from an EMBL/GenBank/DDBJ whole genome shotgun (WGS) entry which is preliminary data.</text>
</comment>
<feature type="compositionally biased region" description="Basic and acidic residues" evidence="7">
    <location>
        <begin position="1006"/>
        <end position="1039"/>
    </location>
</feature>
<dbReference type="PROSITE" id="PS50966">
    <property type="entry name" value="ZF_SWIM"/>
    <property type="match status" value="1"/>
</dbReference>
<proteinExistence type="predicted"/>
<keyword evidence="8" id="KW-1133">Transmembrane helix</keyword>
<evidence type="ECO:0000256" key="5">
    <source>
        <dbReference type="PROSITE-ProRule" id="PRU00076"/>
    </source>
</evidence>
<feature type="transmembrane region" description="Helical" evidence="8">
    <location>
        <begin position="836"/>
        <end position="858"/>
    </location>
</feature>
<evidence type="ECO:0000313" key="14">
    <source>
        <dbReference type="Proteomes" id="UP000747542"/>
    </source>
</evidence>
<dbReference type="PROSITE" id="PS01186">
    <property type="entry name" value="EGF_2"/>
    <property type="match status" value="2"/>
</dbReference>
<feature type="region of interest" description="Disordered" evidence="7">
    <location>
        <begin position="998"/>
        <end position="1039"/>
    </location>
</feature>
<evidence type="ECO:0000259" key="12">
    <source>
        <dbReference type="PROSITE" id="PS51041"/>
    </source>
</evidence>
<dbReference type="EMBL" id="JAHLQT010027102">
    <property type="protein sequence ID" value="KAG7162763.1"/>
    <property type="molecule type" value="Genomic_DNA"/>
</dbReference>
<keyword evidence="3" id="KW-0677">Repeat</keyword>
<organism evidence="13 14">
    <name type="scientific">Homarus americanus</name>
    <name type="common">American lobster</name>
    <dbReference type="NCBI Taxonomy" id="6706"/>
    <lineage>
        <taxon>Eukaryota</taxon>
        <taxon>Metazoa</taxon>
        <taxon>Ecdysozoa</taxon>
        <taxon>Arthropoda</taxon>
        <taxon>Crustacea</taxon>
        <taxon>Multicrustacea</taxon>
        <taxon>Malacostraca</taxon>
        <taxon>Eumalacostraca</taxon>
        <taxon>Eucarida</taxon>
        <taxon>Decapoda</taxon>
        <taxon>Pleocyemata</taxon>
        <taxon>Astacidea</taxon>
        <taxon>Nephropoidea</taxon>
        <taxon>Nephropidae</taxon>
        <taxon>Homarus</taxon>
    </lineage>
</organism>
<feature type="domain" description="EMI" evidence="12">
    <location>
        <begin position="28"/>
        <end position="105"/>
    </location>
</feature>
<keyword evidence="2 9" id="KW-0732">Signal</keyword>
<feature type="region of interest" description="Disordered" evidence="7">
    <location>
        <begin position="1174"/>
        <end position="1194"/>
    </location>
</feature>
<feature type="chain" id="PRO_5035273003" evidence="9">
    <location>
        <begin position="20"/>
        <end position="1194"/>
    </location>
</feature>
<evidence type="ECO:0000313" key="13">
    <source>
        <dbReference type="EMBL" id="KAG7162763.1"/>
    </source>
</evidence>
<dbReference type="Pfam" id="PF23106">
    <property type="entry name" value="EGF_Teneurin"/>
    <property type="match status" value="1"/>
</dbReference>
<evidence type="ECO:0000256" key="4">
    <source>
        <dbReference type="ARBA" id="ARBA00023157"/>
    </source>
</evidence>
<keyword evidence="14" id="KW-1185">Reference proteome</keyword>
<evidence type="ECO:0000259" key="11">
    <source>
        <dbReference type="PROSITE" id="PS50966"/>
    </source>
</evidence>
<dbReference type="PRINTS" id="PR00011">
    <property type="entry name" value="EGFLAMININ"/>
</dbReference>
<protein>
    <submittedName>
        <fullName evidence="13">Draper-like</fullName>
    </submittedName>
</protein>
<dbReference type="Pfam" id="PF00053">
    <property type="entry name" value="EGF_laminin"/>
    <property type="match status" value="3"/>
</dbReference>
<feature type="domain" description="SWIM-type" evidence="11">
    <location>
        <begin position="340"/>
        <end position="367"/>
    </location>
</feature>
<keyword evidence="6" id="KW-0863">Zinc-finger</keyword>
<dbReference type="SMART" id="SM00180">
    <property type="entry name" value="EGF_Lam"/>
    <property type="match status" value="10"/>
</dbReference>
<feature type="disulfide bond" evidence="5">
    <location>
        <begin position="454"/>
        <end position="463"/>
    </location>
</feature>
<dbReference type="Gene3D" id="2.170.300.10">
    <property type="entry name" value="Tie2 ligand-binding domain superfamily"/>
    <property type="match status" value="4"/>
</dbReference>
<dbReference type="PROSITE" id="PS51041">
    <property type="entry name" value="EMI"/>
    <property type="match status" value="1"/>
</dbReference>
<dbReference type="PROSITE" id="PS00022">
    <property type="entry name" value="EGF_1"/>
    <property type="match status" value="9"/>
</dbReference>
<feature type="signal peptide" evidence="9">
    <location>
        <begin position="1"/>
        <end position="19"/>
    </location>
</feature>
<name>A0A8J5JX05_HOMAM</name>
<dbReference type="FunFam" id="2.170.300.10:FF:000041">
    <property type="entry name" value="Tyrosine protein kinase receptor tie-1, putative"/>
    <property type="match status" value="2"/>
</dbReference>
<keyword evidence="1 5" id="KW-0245">EGF-like domain</keyword>
<evidence type="ECO:0000256" key="2">
    <source>
        <dbReference type="ARBA" id="ARBA00022729"/>
    </source>
</evidence>
<dbReference type="GO" id="GO:0008270">
    <property type="term" value="F:zinc ion binding"/>
    <property type="evidence" value="ECO:0007669"/>
    <property type="project" value="UniProtKB-KW"/>
</dbReference>
<dbReference type="Proteomes" id="UP000747542">
    <property type="component" value="Unassembled WGS sequence"/>
</dbReference>
<accession>A0A8J5JX05</accession>
<dbReference type="InterPro" id="IPR007527">
    <property type="entry name" value="Znf_SWIM"/>
</dbReference>
<comment type="caution">
    <text evidence="5">Lacks conserved residue(s) required for the propagation of feature annotation.</text>
</comment>
<dbReference type="PANTHER" id="PTHR24043">
    <property type="entry name" value="SCAVENGER RECEPTOR CLASS F"/>
    <property type="match status" value="1"/>
</dbReference>
<evidence type="ECO:0000256" key="1">
    <source>
        <dbReference type="ARBA" id="ARBA00022536"/>
    </source>
</evidence>
<keyword evidence="6" id="KW-0479">Metal-binding</keyword>
<keyword evidence="8" id="KW-0472">Membrane</keyword>
<dbReference type="PANTHER" id="PTHR24043:SF8">
    <property type="entry name" value="EGF-LIKE DOMAIN-CONTAINING PROTEIN"/>
    <property type="match status" value="1"/>
</dbReference>
<dbReference type="FunFam" id="2.170.300.10:FF:000002">
    <property type="entry name" value="Multiple epidermal growth factor-like domains 10"/>
    <property type="match status" value="2"/>
</dbReference>
<evidence type="ECO:0000256" key="9">
    <source>
        <dbReference type="SAM" id="SignalP"/>
    </source>
</evidence>
<dbReference type="InterPro" id="IPR000742">
    <property type="entry name" value="EGF"/>
</dbReference>
<dbReference type="InterPro" id="IPR002049">
    <property type="entry name" value="LE_dom"/>
</dbReference>
<evidence type="ECO:0000256" key="8">
    <source>
        <dbReference type="SAM" id="Phobius"/>
    </source>
</evidence>
<evidence type="ECO:0000256" key="7">
    <source>
        <dbReference type="SAM" id="MobiDB-lite"/>
    </source>
</evidence>
<feature type="region of interest" description="Disordered" evidence="7">
    <location>
        <begin position="1058"/>
        <end position="1130"/>
    </location>
</feature>
<dbReference type="InterPro" id="IPR011489">
    <property type="entry name" value="EMI_domain"/>
</dbReference>
<dbReference type="GO" id="GO:0005044">
    <property type="term" value="F:scavenger receptor activity"/>
    <property type="evidence" value="ECO:0007669"/>
    <property type="project" value="InterPro"/>
</dbReference>
<keyword evidence="8" id="KW-0812">Transmembrane</keyword>
<feature type="compositionally biased region" description="Polar residues" evidence="7">
    <location>
        <begin position="1067"/>
        <end position="1078"/>
    </location>
</feature>
<dbReference type="InterPro" id="IPR042635">
    <property type="entry name" value="MEGF10/SREC1/2-like"/>
</dbReference>
<feature type="domain" description="EGF-like" evidence="10">
    <location>
        <begin position="696"/>
        <end position="726"/>
    </location>
</feature>
<keyword evidence="4 5" id="KW-1015">Disulfide bond</keyword>
<reference evidence="13" key="1">
    <citation type="journal article" date="2021" name="Sci. Adv.">
        <title>The American lobster genome reveals insights on longevity, neural, and immune adaptations.</title>
        <authorList>
            <person name="Polinski J.M."/>
            <person name="Zimin A.V."/>
            <person name="Clark K.F."/>
            <person name="Kohn A.B."/>
            <person name="Sadowski N."/>
            <person name="Timp W."/>
            <person name="Ptitsyn A."/>
            <person name="Khanna P."/>
            <person name="Romanova D.Y."/>
            <person name="Williams P."/>
            <person name="Greenwood S.J."/>
            <person name="Moroz L.L."/>
            <person name="Walt D.R."/>
            <person name="Bodnar A.G."/>
        </authorList>
    </citation>
    <scope>NUCLEOTIDE SEQUENCE</scope>
    <source>
        <strain evidence="13">GMGI-L3</strain>
    </source>
</reference>
<sequence>MAGGVWSVVWAAAVGVVIGSSTVMALTGPNVCTKYETYTSLSNVSHTKAYRIRTYTYCFSIPPKCSKYKIAYKTSFRTQSQTKTRTVDVCCSGFTRVPSDDRCIPICSMDCIHGVCIKPNECRCEAGYSGSSCEIMSAKKAHLESTMFSFLAVVSARRAHHVFLLDVMICKHRVTVLMTAPLFLLHTWLVKLVQRESGVWTVNMTVHVDTKENVTLPTVTVRVMPGGLVLTVRKSVRVDTMVWTARIDVGVRIVELVTIFLGPANALQVGLVLCVKNLVLWELMGDVCANPCLQGTWGQNCSELCDCYNSATCDHITGRCKCTSGYVGNKCQEQCRLGTYGVNCTESCSCHNGATCSHISGICFCKDGWLGSDCSIPACPPNQFGAGCSKICSCEKDNTDRCHPWTGECECKAGWAGETCTRACPFYKFGEKCAKNCQCKNGAFCDPVNGSCICAPGYHGEQCGKHCPQNRYGQNCELKCRCDHSLGCSHESGKCICEPGWEGQQCSLTCPLGTYGGNCTRKCDCRNKGSCHPVTGKCSCGPGHTGEKCEKTCDQGYHGMSCQNFCACVGPNVEGCDPETGRCICKPGFRGVSCESHCPRGFYGDSCTKKCDCKNNGSCNLQTGKCTCERGWHGAACNTPCRNERYGVNCYQICPSCVHGNGTCQPQLGSCVCAAGWRGPRCDRTCSPGMWGIACANECRCRNGAECDHETGECLCLPGWRGGDCSQPCPPGTFGYNCLQTCHCRNHASCRGSDGFCECKPGWMGPGCTQTCPEGYFGRQCLNVCNCSTDNFICHPVEGCKCRHGFEGNMCHIPITSPIIKDMEPVLPITSGPNNAGLIVGVVTIILITIVIAVTIYYKRRLMRLKRELAVVQYIADPAASDQHHFDNPVYAYQSVSKSQPNLLENGNLNNGVTIKNNLSIKDDKNREWEKLGTFTFHDDACSLGAVGGHYDVPSTLQRQARVKALEADATNPNLNIYHSIESLKDNRLVEHVYDEIKQRPPPPKDPADSELPIHKDPDKRYYWEKDSPDGEYDHLTYSRPVGEVKPHYYTMASQLRRSADQLSKEAPTTSRPSTGTTKKQRSTHSSSSSSSNELNISRPEANLDDNDDYPCLAQSTSEDGVPKVSNLNPAASDDEYARLKVNNFDVSVDSGKRGAYAKFEDEFNVTASTALEDSDTSHNNTAETEVLSSQINF</sequence>
<evidence type="ECO:0000256" key="3">
    <source>
        <dbReference type="ARBA" id="ARBA00022737"/>
    </source>
</evidence>
<dbReference type="Gene3D" id="2.10.25.10">
    <property type="entry name" value="Laminin"/>
    <property type="match status" value="1"/>
</dbReference>